<proteinExistence type="inferred from homology"/>
<dbReference type="SUPFAM" id="SSF52540">
    <property type="entry name" value="P-loop containing nucleoside triphosphate hydrolases"/>
    <property type="match status" value="1"/>
</dbReference>
<reference evidence="16" key="1">
    <citation type="submission" date="2017-02" db="EMBL/GenBank/DDBJ databases">
        <authorList>
            <person name="Varghese N."/>
            <person name="Submissions S."/>
        </authorList>
    </citation>
    <scope>NUCLEOTIDE SEQUENCE [LARGE SCALE GENOMIC DNA]</scope>
    <source>
        <strain evidence="16">ATCC 35199</strain>
    </source>
</reference>
<feature type="domain" description="RecF/RecN/SMC N-terminal" evidence="14">
    <location>
        <begin position="3"/>
        <end position="351"/>
    </location>
</feature>
<keyword evidence="5 12" id="KW-0235">DNA replication</keyword>
<dbReference type="InterPro" id="IPR001238">
    <property type="entry name" value="DNA-binding_RecF"/>
</dbReference>
<evidence type="ECO:0000256" key="2">
    <source>
        <dbReference type="ARBA" id="ARBA00008016"/>
    </source>
</evidence>
<dbReference type="Gene3D" id="3.40.50.300">
    <property type="entry name" value="P-loop containing nucleotide triphosphate hydrolases"/>
    <property type="match status" value="1"/>
</dbReference>
<evidence type="ECO:0000256" key="4">
    <source>
        <dbReference type="ARBA" id="ARBA00022490"/>
    </source>
</evidence>
<keyword evidence="9 12" id="KW-0238">DNA-binding</keyword>
<evidence type="ECO:0000256" key="13">
    <source>
        <dbReference type="RuleBase" id="RU000578"/>
    </source>
</evidence>
<keyword evidence="6 12" id="KW-0547">Nucleotide-binding</keyword>
<evidence type="ECO:0000259" key="14">
    <source>
        <dbReference type="Pfam" id="PF02463"/>
    </source>
</evidence>
<dbReference type="RefSeq" id="WP_079590320.1">
    <property type="nucleotide sequence ID" value="NZ_FUYN01000006.1"/>
</dbReference>
<organism evidence="15 16">
    <name type="scientific">Acetoanaerobium noterae</name>
    <dbReference type="NCBI Taxonomy" id="745369"/>
    <lineage>
        <taxon>Bacteria</taxon>
        <taxon>Bacillati</taxon>
        <taxon>Bacillota</taxon>
        <taxon>Clostridia</taxon>
        <taxon>Peptostreptococcales</taxon>
        <taxon>Filifactoraceae</taxon>
        <taxon>Acetoanaerobium</taxon>
    </lineage>
</organism>
<evidence type="ECO:0000313" key="16">
    <source>
        <dbReference type="Proteomes" id="UP000243406"/>
    </source>
</evidence>
<dbReference type="OrthoDB" id="9803889at2"/>
<dbReference type="PANTHER" id="PTHR32182:SF0">
    <property type="entry name" value="DNA REPLICATION AND REPAIR PROTEIN RECF"/>
    <property type="match status" value="1"/>
</dbReference>
<dbReference type="PROSITE" id="PS00618">
    <property type="entry name" value="RECF_2"/>
    <property type="match status" value="1"/>
</dbReference>
<comment type="similarity">
    <text evidence="2 12 13">Belongs to the RecF family.</text>
</comment>
<sequence>MLINNITLSNFRNYSKAEANFSENLNLIIGKNGQGKTNLIEAIYMLSLGRSFRTNKDKEMMMFDALNTYISSEVTAMGRNYKIEIKLGKDIKKAVKINSIPIEKLTDLLGIINIVIFSPEDLKLVREGPKERRGFMDREISQLRPNYYSLIHKYQKILVQRNNLLKNTKIDENLLDVYDEQLAIVSQKIMAYRKEFIDNITPIASANHYRISSGKEKLNIKYLPNITASSEIDFDSSYIFNKFKTSRAEDMRRRTTTSGPHKDDIGIYLGDMDLRNFGSQGQKRSAAISLKLSEIQLIFEEKNEYPVVLLDDIFSELDISRQKMLIDSLSEIQTFVTTTEAIDFNKEVKTYLIENAKVSLL</sequence>
<evidence type="ECO:0000256" key="9">
    <source>
        <dbReference type="ARBA" id="ARBA00023125"/>
    </source>
</evidence>
<feature type="binding site" evidence="12">
    <location>
        <begin position="30"/>
        <end position="37"/>
    </location>
    <ligand>
        <name>ATP</name>
        <dbReference type="ChEBI" id="CHEBI:30616"/>
    </ligand>
</feature>
<comment type="subcellular location">
    <subcellularLocation>
        <location evidence="1 12 13">Cytoplasm</location>
    </subcellularLocation>
</comment>
<evidence type="ECO:0000256" key="6">
    <source>
        <dbReference type="ARBA" id="ARBA00022741"/>
    </source>
</evidence>
<dbReference type="GO" id="GO:0005524">
    <property type="term" value="F:ATP binding"/>
    <property type="evidence" value="ECO:0007669"/>
    <property type="project" value="UniProtKB-UniRule"/>
</dbReference>
<evidence type="ECO:0000256" key="7">
    <source>
        <dbReference type="ARBA" id="ARBA00022763"/>
    </source>
</evidence>
<dbReference type="Proteomes" id="UP000243406">
    <property type="component" value="Unassembled WGS sequence"/>
</dbReference>
<dbReference type="Gene3D" id="1.20.1050.90">
    <property type="entry name" value="RecF/RecN/SMC, N-terminal domain"/>
    <property type="match status" value="1"/>
</dbReference>
<comment type="function">
    <text evidence="12 13">The RecF protein is involved in DNA metabolism; it is required for DNA replication and normal SOS inducibility. RecF binds preferentially to single-stranded, linear DNA. It also seems to bind ATP.</text>
</comment>
<gene>
    <name evidence="12" type="primary">recF</name>
    <name evidence="15" type="ORF">SAMN02745120_2567</name>
</gene>
<evidence type="ECO:0000256" key="8">
    <source>
        <dbReference type="ARBA" id="ARBA00022840"/>
    </source>
</evidence>
<keyword evidence="11 12" id="KW-0742">SOS response</keyword>
<evidence type="ECO:0000256" key="12">
    <source>
        <dbReference type="HAMAP-Rule" id="MF_00365"/>
    </source>
</evidence>
<dbReference type="EMBL" id="FUYN01000006">
    <property type="protein sequence ID" value="SKB65884.1"/>
    <property type="molecule type" value="Genomic_DNA"/>
</dbReference>
<dbReference type="InterPro" id="IPR027417">
    <property type="entry name" value="P-loop_NTPase"/>
</dbReference>
<keyword evidence="8 12" id="KW-0067">ATP-binding</keyword>
<protein>
    <recommendedName>
        <fullName evidence="3 12">DNA replication and repair protein RecF</fullName>
    </recommendedName>
</protein>
<evidence type="ECO:0000313" key="15">
    <source>
        <dbReference type="EMBL" id="SKB65884.1"/>
    </source>
</evidence>
<evidence type="ECO:0000256" key="11">
    <source>
        <dbReference type="ARBA" id="ARBA00023236"/>
    </source>
</evidence>
<keyword evidence="16" id="KW-1185">Reference proteome</keyword>
<name>A0A1T5D2F4_9FIRM</name>
<dbReference type="GO" id="GO:0006302">
    <property type="term" value="P:double-strand break repair"/>
    <property type="evidence" value="ECO:0007669"/>
    <property type="project" value="TreeGrafter"/>
</dbReference>
<keyword evidence="7 12" id="KW-0227">DNA damage</keyword>
<dbReference type="NCBIfam" id="TIGR00611">
    <property type="entry name" value="recf"/>
    <property type="match status" value="1"/>
</dbReference>
<dbReference type="PROSITE" id="PS00617">
    <property type="entry name" value="RECF_1"/>
    <property type="match status" value="1"/>
</dbReference>
<dbReference type="InterPro" id="IPR003395">
    <property type="entry name" value="RecF/RecN/SMC_N"/>
</dbReference>
<evidence type="ECO:0000256" key="5">
    <source>
        <dbReference type="ARBA" id="ARBA00022705"/>
    </source>
</evidence>
<dbReference type="GO" id="GO:0000731">
    <property type="term" value="P:DNA synthesis involved in DNA repair"/>
    <property type="evidence" value="ECO:0007669"/>
    <property type="project" value="TreeGrafter"/>
</dbReference>
<keyword evidence="10 12" id="KW-0234">DNA repair</keyword>
<dbReference type="InterPro" id="IPR042174">
    <property type="entry name" value="RecF_2"/>
</dbReference>
<evidence type="ECO:0000256" key="1">
    <source>
        <dbReference type="ARBA" id="ARBA00004496"/>
    </source>
</evidence>
<dbReference type="GO" id="GO:0006260">
    <property type="term" value="P:DNA replication"/>
    <property type="evidence" value="ECO:0007669"/>
    <property type="project" value="UniProtKB-UniRule"/>
</dbReference>
<dbReference type="GO" id="GO:0003697">
    <property type="term" value="F:single-stranded DNA binding"/>
    <property type="evidence" value="ECO:0007669"/>
    <property type="project" value="UniProtKB-UniRule"/>
</dbReference>
<dbReference type="CDD" id="cd03242">
    <property type="entry name" value="ABC_RecF"/>
    <property type="match status" value="1"/>
</dbReference>
<accession>A0A1T5D2F4</accession>
<dbReference type="InterPro" id="IPR018078">
    <property type="entry name" value="DNA-binding_RecF_CS"/>
</dbReference>
<dbReference type="AlphaFoldDB" id="A0A1T5D2F4"/>
<keyword evidence="4 12" id="KW-0963">Cytoplasm</keyword>
<dbReference type="GO" id="GO:0009432">
    <property type="term" value="P:SOS response"/>
    <property type="evidence" value="ECO:0007669"/>
    <property type="project" value="UniProtKB-UniRule"/>
</dbReference>
<dbReference type="PANTHER" id="PTHR32182">
    <property type="entry name" value="DNA REPLICATION AND REPAIR PROTEIN RECF"/>
    <property type="match status" value="1"/>
</dbReference>
<evidence type="ECO:0000256" key="10">
    <source>
        <dbReference type="ARBA" id="ARBA00023204"/>
    </source>
</evidence>
<dbReference type="HAMAP" id="MF_00365">
    <property type="entry name" value="RecF"/>
    <property type="match status" value="1"/>
</dbReference>
<dbReference type="Pfam" id="PF02463">
    <property type="entry name" value="SMC_N"/>
    <property type="match status" value="1"/>
</dbReference>
<dbReference type="GO" id="GO:0005737">
    <property type="term" value="C:cytoplasm"/>
    <property type="evidence" value="ECO:0007669"/>
    <property type="project" value="UniProtKB-SubCell"/>
</dbReference>
<evidence type="ECO:0000256" key="3">
    <source>
        <dbReference type="ARBA" id="ARBA00020170"/>
    </source>
</evidence>